<dbReference type="SMART" id="SM00116">
    <property type="entry name" value="CBS"/>
    <property type="match status" value="1"/>
</dbReference>
<evidence type="ECO:0000256" key="7">
    <source>
        <dbReference type="ARBA" id="ARBA00023122"/>
    </source>
</evidence>
<feature type="transmembrane region" description="Helical" evidence="11">
    <location>
        <begin position="147"/>
        <end position="164"/>
    </location>
</feature>
<dbReference type="EnsemblMetazoa" id="XM_029488711.1">
    <property type="protein sequence ID" value="XP_029344571.1"/>
    <property type="gene ID" value="LOC100159887"/>
</dbReference>
<dbReference type="Pfam" id="PF00571">
    <property type="entry name" value="CBS"/>
    <property type="match status" value="1"/>
</dbReference>
<dbReference type="Pfam" id="PF00654">
    <property type="entry name" value="Voltage_CLC"/>
    <property type="match status" value="2"/>
</dbReference>
<evidence type="ECO:0000256" key="1">
    <source>
        <dbReference type="ARBA" id="ARBA00004141"/>
    </source>
</evidence>
<dbReference type="PROSITE" id="PS51371">
    <property type="entry name" value="CBS"/>
    <property type="match status" value="1"/>
</dbReference>
<keyword evidence="5 11" id="KW-1133">Transmembrane helix</keyword>
<comment type="subcellular location">
    <subcellularLocation>
        <location evidence="1 11">Membrane</location>
        <topology evidence="1 11">Multi-pass membrane protein</topology>
    </subcellularLocation>
</comment>
<dbReference type="RefSeq" id="XP_029344571.1">
    <property type="nucleotide sequence ID" value="XM_029488711.1"/>
</dbReference>
<dbReference type="Proteomes" id="UP000007819">
    <property type="component" value="Chromosome A1"/>
</dbReference>
<evidence type="ECO:0000256" key="4">
    <source>
        <dbReference type="ARBA" id="ARBA00022737"/>
    </source>
</evidence>
<dbReference type="SUPFAM" id="SSF81340">
    <property type="entry name" value="Clc chloride channel"/>
    <property type="match status" value="1"/>
</dbReference>
<feature type="transmembrane region" description="Helical" evidence="11">
    <location>
        <begin position="265"/>
        <end position="285"/>
    </location>
</feature>
<feature type="domain" description="CBS" evidence="12">
    <location>
        <begin position="599"/>
        <end position="656"/>
    </location>
</feature>
<dbReference type="InterPro" id="IPR051280">
    <property type="entry name" value="Cl-channel/antiporter"/>
</dbReference>
<protein>
    <recommendedName>
        <fullName evidence="11">Chloride channel protein</fullName>
    </recommendedName>
</protein>
<sequence>MRGVGCMNNNREGSSLSTISNTLSAVKSKPRSHSINYVSSDYESLDYDHYESELTVREEKLNGYKTVVASNVIRWLIYFSIAICTAAVGIFIDTVIEYFCNWKFQSIRNCIDVKHSTVECLIIWILFTVIPTIIGCCVVLFMEPSAAGSGIPFVISYLNGIRIPRMTAVRCLLVKVISVVCVCIAGLGGGKEGPLIHIGAMVGGSVVEAWWKGFRNGPGRKVIGPLQNDRERRDMMAAGAAAGLSAAFGSPVGGTLMSLEEGTSFWSSSLMWKVFFCAAIAFPTYNAGKNVLFSNNTSLLQMYCPAGSYNEISSFWLHTPEESIRSLFHYPIEAYSVVPLLVYCVIYFILTELTVGLNMSAGLFLPSLLIGAAWGRIASIVIHYYSPGTIGDDPGKYALLGAAAQLGGIVRATISLTVVFIEATGNVQFLLPLMITLFTAKWTGDFFTDGIYEMQIKLSGVPLLVSEPPPLTSDITTEDFMSDTVCAIPHILMVGKLVDILNTTKHNGFPVVASKVCFCRTRNIEHKCYGLLKGFILRSQLNAILEHNLYLTPLHDENYCIKLELLRKSTYTCHNTQQFQRLKVDEDERSIVIDLGPYMNSAPYIVRLETSLSRTFRLFRTLGLRHIVVINNTNEVVGIVTRKDLAKFRLWRKAATMGLKEVNVY</sequence>
<feature type="transmembrane region" description="Helical" evidence="11">
    <location>
        <begin position="195"/>
        <end position="214"/>
    </location>
</feature>
<evidence type="ECO:0000256" key="3">
    <source>
        <dbReference type="ARBA" id="ARBA00022692"/>
    </source>
</evidence>
<keyword evidence="7 10" id="KW-0129">CBS domain</keyword>
<name>A0A8R2JQW9_ACYPI</name>
<dbReference type="GO" id="GO:0005765">
    <property type="term" value="C:lysosomal membrane"/>
    <property type="evidence" value="ECO:0007669"/>
    <property type="project" value="TreeGrafter"/>
</dbReference>
<evidence type="ECO:0000313" key="13">
    <source>
        <dbReference type="EnsemblMetazoa" id="XP_029344571.1"/>
    </source>
</evidence>
<dbReference type="CDD" id="cd04591">
    <property type="entry name" value="CBS_pair_voltage-gated_CLC_euk_bac"/>
    <property type="match status" value="1"/>
</dbReference>
<dbReference type="Gene3D" id="1.10.3080.10">
    <property type="entry name" value="Clc chloride channel"/>
    <property type="match status" value="2"/>
</dbReference>
<dbReference type="PRINTS" id="PR00762">
    <property type="entry name" value="CLCHANNEL"/>
</dbReference>
<feature type="transmembrane region" description="Helical" evidence="11">
    <location>
        <begin position="332"/>
        <end position="350"/>
    </location>
</feature>
<keyword evidence="9 11" id="KW-0868">Chloride</keyword>
<dbReference type="OrthoDB" id="428525at2759"/>
<evidence type="ECO:0000313" key="14">
    <source>
        <dbReference type="Proteomes" id="UP000007819"/>
    </source>
</evidence>
<organism evidence="13 14">
    <name type="scientific">Acyrthosiphon pisum</name>
    <name type="common">Pea aphid</name>
    <dbReference type="NCBI Taxonomy" id="7029"/>
    <lineage>
        <taxon>Eukaryota</taxon>
        <taxon>Metazoa</taxon>
        <taxon>Ecdysozoa</taxon>
        <taxon>Arthropoda</taxon>
        <taxon>Hexapoda</taxon>
        <taxon>Insecta</taxon>
        <taxon>Pterygota</taxon>
        <taxon>Neoptera</taxon>
        <taxon>Paraneoptera</taxon>
        <taxon>Hemiptera</taxon>
        <taxon>Sternorrhyncha</taxon>
        <taxon>Aphidomorpha</taxon>
        <taxon>Aphidoidea</taxon>
        <taxon>Aphididae</taxon>
        <taxon>Macrosiphini</taxon>
        <taxon>Acyrthosiphon</taxon>
    </lineage>
</organism>
<feature type="transmembrane region" description="Helical" evidence="11">
    <location>
        <begin position="121"/>
        <end position="141"/>
    </location>
</feature>
<feature type="transmembrane region" description="Helical" evidence="11">
    <location>
        <begin position="75"/>
        <end position="100"/>
    </location>
</feature>
<dbReference type="InterPro" id="IPR046342">
    <property type="entry name" value="CBS_dom_sf"/>
</dbReference>
<comment type="similarity">
    <text evidence="11">Belongs to the chloride channel (TC 2.A.49) family.</text>
</comment>
<evidence type="ECO:0000256" key="9">
    <source>
        <dbReference type="ARBA" id="ARBA00023214"/>
    </source>
</evidence>
<keyword evidence="14" id="KW-1185">Reference proteome</keyword>
<feature type="transmembrane region" description="Helical" evidence="11">
    <location>
        <begin position="235"/>
        <end position="259"/>
    </location>
</feature>
<evidence type="ECO:0000256" key="8">
    <source>
        <dbReference type="ARBA" id="ARBA00023136"/>
    </source>
</evidence>
<reference evidence="13" key="2">
    <citation type="submission" date="2022-06" db="UniProtKB">
        <authorList>
            <consortium name="EnsemblMetazoa"/>
        </authorList>
    </citation>
    <scope>IDENTIFICATION</scope>
</reference>
<keyword evidence="4" id="KW-0677">Repeat</keyword>
<keyword evidence="3 11" id="KW-0812">Transmembrane</keyword>
<dbReference type="InterPro" id="IPR001807">
    <property type="entry name" value="ClC"/>
</dbReference>
<evidence type="ECO:0000256" key="10">
    <source>
        <dbReference type="PROSITE-ProRule" id="PRU00703"/>
    </source>
</evidence>
<feature type="transmembrane region" description="Helical" evidence="11">
    <location>
        <begin position="362"/>
        <end position="385"/>
    </location>
</feature>
<dbReference type="Gene3D" id="3.10.580.10">
    <property type="entry name" value="CBS-domain"/>
    <property type="match status" value="1"/>
</dbReference>
<dbReference type="PANTHER" id="PTHR11689">
    <property type="entry name" value="CHLORIDE CHANNEL PROTEIN CLC FAMILY MEMBER"/>
    <property type="match status" value="1"/>
</dbReference>
<dbReference type="GO" id="GO:0005254">
    <property type="term" value="F:chloride channel activity"/>
    <property type="evidence" value="ECO:0007669"/>
    <property type="project" value="UniProtKB-UniRule"/>
</dbReference>
<evidence type="ECO:0000256" key="11">
    <source>
        <dbReference type="RuleBase" id="RU361221"/>
    </source>
</evidence>
<feature type="transmembrane region" description="Helical" evidence="11">
    <location>
        <begin position="171"/>
        <end position="189"/>
    </location>
</feature>
<proteinExistence type="inferred from homology"/>
<evidence type="ECO:0000256" key="6">
    <source>
        <dbReference type="ARBA" id="ARBA00023065"/>
    </source>
</evidence>
<dbReference type="AlphaFoldDB" id="A0A8R2JQW9"/>
<keyword evidence="8 11" id="KW-0472">Membrane</keyword>
<dbReference type="PANTHER" id="PTHR11689:SF136">
    <property type="entry name" value="H(+)_CL(-) EXCHANGE TRANSPORTER 7"/>
    <property type="match status" value="1"/>
</dbReference>
<dbReference type="InterPro" id="IPR000644">
    <property type="entry name" value="CBS_dom"/>
</dbReference>
<dbReference type="InterPro" id="IPR014743">
    <property type="entry name" value="Cl-channel_core"/>
</dbReference>
<dbReference type="GeneID" id="100159887"/>
<accession>A0A8R2JQW9</accession>
<reference evidence="14" key="1">
    <citation type="submission" date="2010-06" db="EMBL/GenBank/DDBJ databases">
        <authorList>
            <person name="Jiang H."/>
            <person name="Abraham K."/>
            <person name="Ali S."/>
            <person name="Alsbrooks S.L."/>
            <person name="Anim B.N."/>
            <person name="Anosike U.S."/>
            <person name="Attaway T."/>
            <person name="Bandaranaike D.P."/>
            <person name="Battles P.K."/>
            <person name="Bell S.N."/>
            <person name="Bell A.V."/>
            <person name="Beltran B."/>
            <person name="Bickham C."/>
            <person name="Bustamante Y."/>
            <person name="Caleb T."/>
            <person name="Canada A."/>
            <person name="Cardenas V."/>
            <person name="Carter K."/>
            <person name="Chacko J."/>
            <person name="Chandrabose M.N."/>
            <person name="Chavez D."/>
            <person name="Chavez A."/>
            <person name="Chen L."/>
            <person name="Chu H.-S."/>
            <person name="Claassen K.J."/>
            <person name="Cockrell R."/>
            <person name="Collins M."/>
            <person name="Cooper J.A."/>
            <person name="Cree A."/>
            <person name="Curry S.M."/>
            <person name="Da Y."/>
            <person name="Dao M.D."/>
            <person name="Das B."/>
            <person name="Davila M.-L."/>
            <person name="Davy-Carroll L."/>
            <person name="Denson S."/>
            <person name="Dinh H."/>
            <person name="Ebong V.E."/>
            <person name="Edwards J.R."/>
            <person name="Egan A."/>
            <person name="El-Daye J."/>
            <person name="Escobedo L."/>
            <person name="Fernandez S."/>
            <person name="Fernando P.R."/>
            <person name="Flagg N."/>
            <person name="Forbes L.D."/>
            <person name="Fowler R.G."/>
            <person name="Fu Q."/>
            <person name="Gabisi R.A."/>
            <person name="Ganer J."/>
            <person name="Garbino Pronczuk A."/>
            <person name="Garcia R.M."/>
            <person name="Garner T."/>
            <person name="Garrett T.E."/>
            <person name="Gonzalez D.A."/>
            <person name="Hamid H."/>
            <person name="Hawkins E.S."/>
            <person name="Hirani K."/>
            <person name="Hogues M.E."/>
            <person name="Hollins B."/>
            <person name="Hsiao C.-H."/>
            <person name="Jabil R."/>
            <person name="James M.L."/>
            <person name="Jhangiani S.N."/>
            <person name="Johnson B."/>
            <person name="Johnson Q."/>
            <person name="Joshi V."/>
            <person name="Kalu J.B."/>
            <person name="Kam C."/>
            <person name="Kashfia A."/>
            <person name="Keebler J."/>
            <person name="Kisamo H."/>
            <person name="Kovar C.L."/>
            <person name="Lago L.A."/>
            <person name="Lai C.-Y."/>
            <person name="Laidlaw J."/>
            <person name="Lara F."/>
            <person name="Le T.-K."/>
            <person name="Lee S.L."/>
            <person name="Legall F.H."/>
            <person name="Lemon S.J."/>
            <person name="Lewis L.R."/>
            <person name="Li B."/>
            <person name="Liu Y."/>
            <person name="Liu Y.-S."/>
            <person name="Lopez J."/>
            <person name="Lozado R.J."/>
            <person name="Lu J."/>
            <person name="Madu R.C."/>
            <person name="Maheshwari M."/>
            <person name="Maheshwari R."/>
            <person name="Malloy K."/>
            <person name="Martinez E."/>
            <person name="Mathew T."/>
            <person name="Mercado I.C."/>
            <person name="Mercado C."/>
            <person name="Meyer B."/>
            <person name="Montgomery K."/>
            <person name="Morgan M.B."/>
            <person name="Munidasa M."/>
            <person name="Nazareth L.V."/>
            <person name="Nelson J."/>
            <person name="Ng B.M."/>
            <person name="Nguyen N.B."/>
            <person name="Nguyen P.Q."/>
            <person name="Nguyen T."/>
            <person name="Obregon M."/>
            <person name="Okwuonu G.O."/>
            <person name="Onwere C.G."/>
            <person name="Orozco G."/>
            <person name="Parra A."/>
            <person name="Patel S."/>
            <person name="Patil S."/>
            <person name="Perez A."/>
            <person name="Perez Y."/>
            <person name="Pham C."/>
            <person name="Primus E.L."/>
            <person name="Pu L.-L."/>
            <person name="Puazo M."/>
            <person name="Qin X."/>
            <person name="Quiroz J.B."/>
            <person name="Reese J."/>
            <person name="Richards S."/>
            <person name="Rives C.M."/>
            <person name="Robberts R."/>
            <person name="Ruiz S.J."/>
            <person name="Ruiz M.J."/>
            <person name="Santibanez J."/>
            <person name="Schneider B.W."/>
            <person name="Sisson I."/>
            <person name="Smith M."/>
            <person name="Sodergren E."/>
            <person name="Song X.-Z."/>
            <person name="Song B.B."/>
            <person name="Summersgill H."/>
            <person name="Thelus R."/>
            <person name="Thornton R.D."/>
            <person name="Trejos Z.Y."/>
            <person name="Usmani K."/>
            <person name="Vattathil S."/>
            <person name="Villasana D."/>
            <person name="Walker D.L."/>
            <person name="Wang S."/>
            <person name="Wang K."/>
            <person name="White C.S."/>
            <person name="Williams A.C."/>
            <person name="Williamson J."/>
            <person name="Wilson K."/>
            <person name="Woghiren I.O."/>
            <person name="Woodworth J.R."/>
            <person name="Worley K.C."/>
            <person name="Wright R.A."/>
            <person name="Wu W."/>
            <person name="Young L."/>
            <person name="Zhang L."/>
            <person name="Zhang J."/>
            <person name="Zhu Y."/>
            <person name="Muzny D.M."/>
            <person name="Weinstock G."/>
            <person name="Gibbs R.A."/>
        </authorList>
    </citation>
    <scope>NUCLEOTIDE SEQUENCE [LARGE SCALE GENOMIC DNA]</scope>
    <source>
        <strain evidence="14">LSR1</strain>
    </source>
</reference>
<evidence type="ECO:0000259" key="12">
    <source>
        <dbReference type="PROSITE" id="PS51371"/>
    </source>
</evidence>
<keyword evidence="2 11" id="KW-0813">Transport</keyword>
<dbReference type="SUPFAM" id="SSF54631">
    <property type="entry name" value="CBS-domain pair"/>
    <property type="match status" value="1"/>
</dbReference>
<keyword evidence="6 11" id="KW-0406">Ion transport</keyword>
<evidence type="ECO:0000256" key="2">
    <source>
        <dbReference type="ARBA" id="ARBA00022448"/>
    </source>
</evidence>
<evidence type="ECO:0000256" key="5">
    <source>
        <dbReference type="ARBA" id="ARBA00022989"/>
    </source>
</evidence>
<feature type="transmembrane region" description="Helical" evidence="11">
    <location>
        <begin position="397"/>
        <end position="421"/>
    </location>
</feature>